<reference evidence="1 2" key="1">
    <citation type="journal article" date="2019" name="Nat. Ecol. Evol.">
        <title>Megaphylogeny resolves global patterns of mushroom evolution.</title>
        <authorList>
            <person name="Varga T."/>
            <person name="Krizsan K."/>
            <person name="Foldi C."/>
            <person name="Dima B."/>
            <person name="Sanchez-Garcia M."/>
            <person name="Sanchez-Ramirez S."/>
            <person name="Szollosi G.J."/>
            <person name="Szarkandi J.G."/>
            <person name="Papp V."/>
            <person name="Albert L."/>
            <person name="Andreopoulos W."/>
            <person name="Angelini C."/>
            <person name="Antonin V."/>
            <person name="Barry K.W."/>
            <person name="Bougher N.L."/>
            <person name="Buchanan P."/>
            <person name="Buyck B."/>
            <person name="Bense V."/>
            <person name="Catcheside P."/>
            <person name="Chovatia M."/>
            <person name="Cooper J."/>
            <person name="Damon W."/>
            <person name="Desjardin D."/>
            <person name="Finy P."/>
            <person name="Geml J."/>
            <person name="Haridas S."/>
            <person name="Hughes K."/>
            <person name="Justo A."/>
            <person name="Karasinski D."/>
            <person name="Kautmanova I."/>
            <person name="Kiss B."/>
            <person name="Kocsube S."/>
            <person name="Kotiranta H."/>
            <person name="LaButti K.M."/>
            <person name="Lechner B.E."/>
            <person name="Liimatainen K."/>
            <person name="Lipzen A."/>
            <person name="Lukacs Z."/>
            <person name="Mihaltcheva S."/>
            <person name="Morgado L.N."/>
            <person name="Niskanen T."/>
            <person name="Noordeloos M.E."/>
            <person name="Ohm R.A."/>
            <person name="Ortiz-Santana B."/>
            <person name="Ovrebo C."/>
            <person name="Racz N."/>
            <person name="Riley R."/>
            <person name="Savchenko A."/>
            <person name="Shiryaev A."/>
            <person name="Soop K."/>
            <person name="Spirin V."/>
            <person name="Szebenyi C."/>
            <person name="Tomsovsky M."/>
            <person name="Tulloss R.E."/>
            <person name="Uehling J."/>
            <person name="Grigoriev I.V."/>
            <person name="Vagvolgyi C."/>
            <person name="Papp T."/>
            <person name="Martin F.M."/>
            <person name="Miettinen O."/>
            <person name="Hibbett D.S."/>
            <person name="Nagy L.G."/>
        </authorList>
    </citation>
    <scope>NUCLEOTIDE SEQUENCE [LARGE SCALE GENOMIC DNA]</scope>
    <source>
        <strain evidence="1 2">NL-1719</strain>
    </source>
</reference>
<dbReference type="Proteomes" id="UP000308600">
    <property type="component" value="Unassembled WGS sequence"/>
</dbReference>
<keyword evidence="2" id="KW-1185">Reference proteome</keyword>
<evidence type="ECO:0000313" key="1">
    <source>
        <dbReference type="EMBL" id="TFK67410.1"/>
    </source>
</evidence>
<organism evidence="1 2">
    <name type="scientific">Pluteus cervinus</name>
    <dbReference type="NCBI Taxonomy" id="181527"/>
    <lineage>
        <taxon>Eukaryota</taxon>
        <taxon>Fungi</taxon>
        <taxon>Dikarya</taxon>
        <taxon>Basidiomycota</taxon>
        <taxon>Agaricomycotina</taxon>
        <taxon>Agaricomycetes</taxon>
        <taxon>Agaricomycetidae</taxon>
        <taxon>Agaricales</taxon>
        <taxon>Pluteineae</taxon>
        <taxon>Pluteaceae</taxon>
        <taxon>Pluteus</taxon>
    </lineage>
</organism>
<sequence>MTSDILGSIHISACQRALSDEAILTRIIWFCEMHGAGRIALARTSKMFFQPAIKPLWKTCFSLLPLLKLLPEDCWDTLEKLGPNARTVTIFALKRNLTPKDCERLRLYAKYISWIYHDSLETWAHYNVFYQLKQACGSDSLTPHLSSLTWIVADEDFFPAYTLFVHPDLPTLYVSLLPRTGGTTKGRFAALMNLSIICPNLVDLHLHDSTDFDAVTLASPMVLGFSTLGTLEIDGVSSDVFMYLTQFDNLRGLTIGKVDNIDWIAVRQYVGPNLAFPKLAKLSIRCSTFTSSIELLRLRKPPLSTLCVILQGICTRDEWIELLHAVREQCEGNTLESLELCDRPRPVDDAVGGEPTPAPPVQPSLTMEHIQPFLSLRSIQRLSFTPACGTDLNDDNICAIAQALPRLEKLELHTDNRNPSPLHWQKLTIASLVHLARYCPDICHISMWFDASSLALDLARSRLKSEDLQRHKQFIFLSTGNSSIDDPEAVAAFLEELFCSGHLLPRPGSPLAGEEAEAPLFRDRWTKVRAILRSKIASTTGIIY</sequence>
<accession>A0ACD3ANY4</accession>
<dbReference type="EMBL" id="ML208376">
    <property type="protein sequence ID" value="TFK67410.1"/>
    <property type="molecule type" value="Genomic_DNA"/>
</dbReference>
<gene>
    <name evidence="1" type="ORF">BDN72DRAFT_961011</name>
</gene>
<proteinExistence type="predicted"/>
<name>A0ACD3ANY4_9AGAR</name>
<protein>
    <submittedName>
        <fullName evidence="1">Uncharacterized protein</fullName>
    </submittedName>
</protein>
<evidence type="ECO:0000313" key="2">
    <source>
        <dbReference type="Proteomes" id="UP000308600"/>
    </source>
</evidence>